<feature type="compositionally biased region" description="Basic residues" evidence="1">
    <location>
        <begin position="168"/>
        <end position="179"/>
    </location>
</feature>
<protein>
    <submittedName>
        <fullName evidence="2">Uncharacterized protein</fullName>
    </submittedName>
</protein>
<reference evidence="3" key="1">
    <citation type="submission" date="2016-10" db="EMBL/GenBank/DDBJ databases">
        <authorList>
            <person name="Varghese N."/>
            <person name="Submissions S."/>
        </authorList>
    </citation>
    <scope>NUCLEOTIDE SEQUENCE [LARGE SCALE GENOMIC DNA]</scope>
    <source>
        <strain evidence="3">DSM 45789</strain>
    </source>
</reference>
<dbReference type="EMBL" id="FPAA01000007">
    <property type="protein sequence ID" value="SFS77846.1"/>
    <property type="molecule type" value="Genomic_DNA"/>
</dbReference>
<dbReference type="AlphaFoldDB" id="A0A1I6SLM3"/>
<feature type="region of interest" description="Disordered" evidence="1">
    <location>
        <begin position="158"/>
        <end position="179"/>
    </location>
</feature>
<keyword evidence="3" id="KW-1185">Reference proteome</keyword>
<evidence type="ECO:0000256" key="1">
    <source>
        <dbReference type="SAM" id="MobiDB-lite"/>
    </source>
</evidence>
<organism evidence="2 3">
    <name type="scientific">Marininema halotolerans</name>
    <dbReference type="NCBI Taxonomy" id="1155944"/>
    <lineage>
        <taxon>Bacteria</taxon>
        <taxon>Bacillati</taxon>
        <taxon>Bacillota</taxon>
        <taxon>Bacilli</taxon>
        <taxon>Bacillales</taxon>
        <taxon>Thermoactinomycetaceae</taxon>
        <taxon>Marininema</taxon>
    </lineage>
</organism>
<name>A0A1I6SLM3_9BACL</name>
<proteinExistence type="predicted"/>
<gene>
    <name evidence="2" type="ORF">SAMN05444972_107185</name>
</gene>
<evidence type="ECO:0000313" key="3">
    <source>
        <dbReference type="Proteomes" id="UP000198660"/>
    </source>
</evidence>
<dbReference type="RefSeq" id="WP_091837383.1">
    <property type="nucleotide sequence ID" value="NZ_FPAA01000007.1"/>
</dbReference>
<sequence>MTRIKDSGSPFKGVRCGDVIGVNYIDSESGTFTDFNGIVVRVNPDSVQIKHLGPSGTMDEVTVTTSELLSLSIIRVACRCNDVTRSCPIELRCGDKIGTTHPNSQGQIVSLNGVVVRVDRDQIHLKHVDIEGLISVTAIPFTIIIKIARLKVDCKKPNEGSPIPHEQKRFRQRRKQRLG</sequence>
<evidence type="ECO:0000313" key="2">
    <source>
        <dbReference type="EMBL" id="SFS77846.1"/>
    </source>
</evidence>
<accession>A0A1I6SLM3</accession>
<dbReference type="Proteomes" id="UP000198660">
    <property type="component" value="Unassembled WGS sequence"/>
</dbReference>